<dbReference type="SUPFAM" id="SSF55874">
    <property type="entry name" value="ATPase domain of HSP90 chaperone/DNA topoisomerase II/histidine kinase"/>
    <property type="match status" value="1"/>
</dbReference>
<name>A0A1H9D7P6_9SPIR</name>
<dbReference type="Gene3D" id="1.10.10.60">
    <property type="entry name" value="Homeodomain-like"/>
    <property type="match status" value="2"/>
</dbReference>
<organism evidence="5 6">
    <name type="scientific">Treponema bryantii</name>
    <dbReference type="NCBI Taxonomy" id="163"/>
    <lineage>
        <taxon>Bacteria</taxon>
        <taxon>Pseudomonadati</taxon>
        <taxon>Spirochaetota</taxon>
        <taxon>Spirochaetia</taxon>
        <taxon>Spirochaetales</taxon>
        <taxon>Treponemataceae</taxon>
        <taxon>Treponema</taxon>
    </lineage>
</organism>
<dbReference type="InterPro" id="IPR018060">
    <property type="entry name" value="HTH_AraC"/>
</dbReference>
<dbReference type="PROSITE" id="PS01124">
    <property type="entry name" value="HTH_ARAC_FAMILY_2"/>
    <property type="match status" value="1"/>
</dbReference>
<dbReference type="InterPro" id="IPR050959">
    <property type="entry name" value="MarA-like"/>
</dbReference>
<dbReference type="EMBL" id="FOFU01000002">
    <property type="protein sequence ID" value="SEQ09464.1"/>
    <property type="molecule type" value="Genomic_DNA"/>
</dbReference>
<keyword evidence="3" id="KW-0804">Transcription</keyword>
<dbReference type="GO" id="GO:0043565">
    <property type="term" value="F:sequence-specific DNA binding"/>
    <property type="evidence" value="ECO:0007669"/>
    <property type="project" value="InterPro"/>
</dbReference>
<keyword evidence="1" id="KW-0805">Transcription regulation</keyword>
<dbReference type="RefSeq" id="WP_074641675.1">
    <property type="nucleotide sequence ID" value="NZ_FOFU01000002.1"/>
</dbReference>
<evidence type="ECO:0000313" key="5">
    <source>
        <dbReference type="EMBL" id="SEQ09464.1"/>
    </source>
</evidence>
<dbReference type="InterPro" id="IPR009057">
    <property type="entry name" value="Homeodomain-like_sf"/>
</dbReference>
<sequence>MDDFKPLFEYVEKNIENKIELKELADFMGYSPFYISRKFMDLYGIPITGYVRIRKLQYSIKDLLDGMKVIDVAMKYSFESHEGFSRSFKSLFGSSPKNIRNYLQKYEIPEFELFANCEAKSMEKQKMSLSDDMHKMIFTILGNSFEEMAGGFCSKIELSLLPDNCLRIFDDGRGIKLDDDGVIHEEILQNLFSGKPITKVEYAQMGDLPFDDLKLVNSLCEKLTITVWRNGKIYEQDFIRGVPQHSVTSKPNDSKIPHGTQIILKPDTSIFESTQFSKEKLQTWVSENYCDLKGNVVLEYKKDYA</sequence>
<evidence type="ECO:0000256" key="2">
    <source>
        <dbReference type="ARBA" id="ARBA00023125"/>
    </source>
</evidence>
<keyword evidence="5" id="KW-0808">Transferase</keyword>
<dbReference type="PANTHER" id="PTHR47504:SF5">
    <property type="entry name" value="RIGHT ORIGIN-BINDING PROTEIN"/>
    <property type="match status" value="1"/>
</dbReference>
<dbReference type="Proteomes" id="UP000182360">
    <property type="component" value="Unassembled WGS sequence"/>
</dbReference>
<accession>A0A1H9D7P6</accession>
<protein>
    <submittedName>
        <fullName evidence="5">Histidine kinase-, DNA gyrase B-, and HSP90-like ATPase</fullName>
    </submittedName>
</protein>
<evidence type="ECO:0000313" key="6">
    <source>
        <dbReference type="Proteomes" id="UP000182360"/>
    </source>
</evidence>
<dbReference type="OrthoDB" id="9802808at2"/>
<proteinExistence type="predicted"/>
<feature type="domain" description="HTH araC/xylS-type" evidence="4">
    <location>
        <begin position="5"/>
        <end position="102"/>
    </location>
</feature>
<reference evidence="5 6" key="1">
    <citation type="submission" date="2016-10" db="EMBL/GenBank/DDBJ databases">
        <authorList>
            <person name="de Groot N.N."/>
        </authorList>
    </citation>
    <scope>NUCLEOTIDE SEQUENCE [LARGE SCALE GENOMIC DNA]</scope>
    <source>
        <strain evidence="5 6">B25</strain>
    </source>
</reference>
<keyword evidence="6" id="KW-1185">Reference proteome</keyword>
<dbReference type="Pfam" id="PF12833">
    <property type="entry name" value="HTH_18"/>
    <property type="match status" value="1"/>
</dbReference>
<gene>
    <name evidence="5" type="ORF">SAMN04487977_102469</name>
</gene>
<dbReference type="GO" id="GO:0016301">
    <property type="term" value="F:kinase activity"/>
    <property type="evidence" value="ECO:0007669"/>
    <property type="project" value="UniProtKB-KW"/>
</dbReference>
<dbReference type="AlphaFoldDB" id="A0A1H9D7P6"/>
<evidence type="ECO:0000256" key="1">
    <source>
        <dbReference type="ARBA" id="ARBA00023015"/>
    </source>
</evidence>
<dbReference type="Gene3D" id="3.30.565.10">
    <property type="entry name" value="Histidine kinase-like ATPase, C-terminal domain"/>
    <property type="match status" value="1"/>
</dbReference>
<dbReference type="PANTHER" id="PTHR47504">
    <property type="entry name" value="RIGHT ORIGIN-BINDING PROTEIN"/>
    <property type="match status" value="1"/>
</dbReference>
<evidence type="ECO:0000256" key="3">
    <source>
        <dbReference type="ARBA" id="ARBA00023163"/>
    </source>
</evidence>
<evidence type="ECO:0000259" key="4">
    <source>
        <dbReference type="PROSITE" id="PS01124"/>
    </source>
</evidence>
<dbReference type="InterPro" id="IPR036890">
    <property type="entry name" value="HATPase_C_sf"/>
</dbReference>
<dbReference type="SMART" id="SM00342">
    <property type="entry name" value="HTH_ARAC"/>
    <property type="match status" value="1"/>
</dbReference>
<dbReference type="SUPFAM" id="SSF46689">
    <property type="entry name" value="Homeodomain-like"/>
    <property type="match status" value="2"/>
</dbReference>
<keyword evidence="5" id="KW-0418">Kinase</keyword>
<keyword evidence="2" id="KW-0238">DNA-binding</keyword>
<dbReference type="GO" id="GO:0003700">
    <property type="term" value="F:DNA-binding transcription factor activity"/>
    <property type="evidence" value="ECO:0007669"/>
    <property type="project" value="InterPro"/>
</dbReference>